<sequence length="99" mass="11152">MRLTVLLLLAVKTMLERGAFREATSRTGRTESIRPSMSWSAMRGTHVVPVVLNIYPPKVRCVTLPLIRTSSPKEAILRSLACGRSLKMEEESENRLVTR</sequence>
<feature type="signal peptide" evidence="1">
    <location>
        <begin position="1"/>
        <end position="18"/>
    </location>
</feature>
<dbReference type="AlphaFoldDB" id="A0A2M3ZVM2"/>
<reference evidence="2" key="1">
    <citation type="submission" date="2018-01" db="EMBL/GenBank/DDBJ databases">
        <title>An insight into the sialome of Amazonian anophelines.</title>
        <authorList>
            <person name="Ribeiro J.M."/>
            <person name="Scarpassa V."/>
            <person name="Calvo E."/>
        </authorList>
    </citation>
    <scope>NUCLEOTIDE SEQUENCE</scope>
    <source>
        <tissue evidence="2">Salivary glands</tissue>
    </source>
</reference>
<name>A0A2M3ZVM2_9DIPT</name>
<evidence type="ECO:0000256" key="1">
    <source>
        <dbReference type="SAM" id="SignalP"/>
    </source>
</evidence>
<protein>
    <submittedName>
        <fullName evidence="2">Putative secreted peptide</fullName>
    </submittedName>
</protein>
<accession>A0A2M3ZVM2</accession>
<keyword evidence="1" id="KW-0732">Signal</keyword>
<proteinExistence type="predicted"/>
<dbReference type="EMBL" id="GGFM01011820">
    <property type="protein sequence ID" value="MBW32571.1"/>
    <property type="molecule type" value="Transcribed_RNA"/>
</dbReference>
<feature type="chain" id="PRO_5014888890" evidence="1">
    <location>
        <begin position="19"/>
        <end position="99"/>
    </location>
</feature>
<evidence type="ECO:0000313" key="2">
    <source>
        <dbReference type="EMBL" id="MBW32571.1"/>
    </source>
</evidence>
<organism evidence="2">
    <name type="scientific">Anopheles braziliensis</name>
    <dbReference type="NCBI Taxonomy" id="58242"/>
    <lineage>
        <taxon>Eukaryota</taxon>
        <taxon>Metazoa</taxon>
        <taxon>Ecdysozoa</taxon>
        <taxon>Arthropoda</taxon>
        <taxon>Hexapoda</taxon>
        <taxon>Insecta</taxon>
        <taxon>Pterygota</taxon>
        <taxon>Neoptera</taxon>
        <taxon>Endopterygota</taxon>
        <taxon>Diptera</taxon>
        <taxon>Nematocera</taxon>
        <taxon>Culicoidea</taxon>
        <taxon>Culicidae</taxon>
        <taxon>Anophelinae</taxon>
        <taxon>Anopheles</taxon>
    </lineage>
</organism>